<gene>
    <name evidence="2" type="ORF">H3H45_17300</name>
</gene>
<organism evidence="2 3">
    <name type="scientific">Aquipseudomonas guryensis</name>
    <dbReference type="NCBI Taxonomy" id="2759165"/>
    <lineage>
        <taxon>Bacteria</taxon>
        <taxon>Pseudomonadati</taxon>
        <taxon>Pseudomonadota</taxon>
        <taxon>Gammaproteobacteria</taxon>
        <taxon>Pseudomonadales</taxon>
        <taxon>Pseudomonadaceae</taxon>
        <taxon>Aquipseudomonas</taxon>
    </lineage>
</organism>
<dbReference type="EMBL" id="JACJFN010000004">
    <property type="protein sequence ID" value="MBB1521002.1"/>
    <property type="molecule type" value="Genomic_DNA"/>
</dbReference>
<comment type="caution">
    <text evidence="2">The sequence shown here is derived from an EMBL/GenBank/DDBJ whole genome shotgun (WGS) entry which is preliminary data.</text>
</comment>
<dbReference type="Proteomes" id="UP000581189">
    <property type="component" value="Unassembled WGS sequence"/>
</dbReference>
<name>A0A7W4DEU3_9GAMM</name>
<evidence type="ECO:0000256" key="1">
    <source>
        <dbReference type="SAM" id="SignalP"/>
    </source>
</evidence>
<dbReference type="RefSeq" id="WP_182834933.1">
    <property type="nucleotide sequence ID" value="NZ_JACJFN010000004.1"/>
</dbReference>
<evidence type="ECO:0008006" key="4">
    <source>
        <dbReference type="Google" id="ProtNLM"/>
    </source>
</evidence>
<keyword evidence="1" id="KW-0732">Signal</keyword>
<protein>
    <recommendedName>
        <fullName evidence="4">Outer membrane lipoprotein SlyB</fullName>
    </recommendedName>
</protein>
<proteinExistence type="predicted"/>
<keyword evidence="3" id="KW-1185">Reference proteome</keyword>
<accession>A0A7W4DEU3</accession>
<feature type="chain" id="PRO_5031201057" description="Outer membrane lipoprotein SlyB" evidence="1">
    <location>
        <begin position="21"/>
        <end position="116"/>
    </location>
</feature>
<reference evidence="2 3" key="1">
    <citation type="submission" date="2020-08" db="EMBL/GenBank/DDBJ databases">
        <authorList>
            <person name="Kim C.M."/>
        </authorList>
    </citation>
    <scope>NUCLEOTIDE SEQUENCE [LARGE SCALE GENOMIC DNA]</scope>
    <source>
        <strain evidence="2 3">SR9</strain>
    </source>
</reference>
<evidence type="ECO:0000313" key="2">
    <source>
        <dbReference type="EMBL" id="MBB1521002.1"/>
    </source>
</evidence>
<feature type="signal peptide" evidence="1">
    <location>
        <begin position="1"/>
        <end position="20"/>
    </location>
</feature>
<sequence>MKIQSLFVAVVLAVSHQAVADEVISEVPDTTAGKGVGVLAGAMAGGAAGGPVGALVGGAAGFFVGAEAQSAAGLAERGYEVAAQNGSVYRVRSPKASFAAGDQVTYSGSRIHSSRH</sequence>
<dbReference type="AlphaFoldDB" id="A0A7W4DEU3"/>
<evidence type="ECO:0000313" key="3">
    <source>
        <dbReference type="Proteomes" id="UP000581189"/>
    </source>
</evidence>